<dbReference type="Pfam" id="PF01544">
    <property type="entry name" value="CorA"/>
    <property type="match status" value="1"/>
</dbReference>
<evidence type="ECO:0000256" key="5">
    <source>
        <dbReference type="ARBA" id="ARBA00022692"/>
    </source>
</evidence>
<evidence type="ECO:0008006" key="12">
    <source>
        <dbReference type="Google" id="ProtNLM"/>
    </source>
</evidence>
<evidence type="ECO:0000256" key="4">
    <source>
        <dbReference type="ARBA" id="ARBA00022475"/>
    </source>
</evidence>
<name>A0A4S8LWN4_DENBC</name>
<evidence type="ECO:0000313" key="10">
    <source>
        <dbReference type="EMBL" id="THU93900.1"/>
    </source>
</evidence>
<dbReference type="EMBL" id="ML179237">
    <property type="protein sequence ID" value="THU93900.1"/>
    <property type="molecule type" value="Genomic_DNA"/>
</dbReference>
<proteinExistence type="inferred from homology"/>
<comment type="subcellular location">
    <subcellularLocation>
        <location evidence="1">Cell membrane</location>
        <topology evidence="1">Multi-pass membrane protein</topology>
    </subcellularLocation>
</comment>
<dbReference type="GO" id="GO:0005886">
    <property type="term" value="C:plasma membrane"/>
    <property type="evidence" value="ECO:0007669"/>
    <property type="project" value="UniProtKB-SubCell"/>
</dbReference>
<gene>
    <name evidence="10" type="ORF">K435DRAFT_757022</name>
</gene>
<sequence length="530" mass="60037">MSPRERFQSVVQKIIRWHRDTSMMVPGVDVGAEPGIDPRRAHTDLMFGGIKKRCEIEVFDYSSTDLKPHKYTNGDFIRFLNDPEASNEEAWAKVRWINIGGLDWDVIKAVSLKYDIHPLALQDVFYPGSQTCSKADFYTKHLFLQIFCHELADTDGPASSSTPSSSPTNIADGPRSLPPIPSSDVEDEDYHNKSIADSETPYTDSETLYSFGTGIVGAKWSLKKGGTLESRTKQQIEGNEKHMQMGTLNKMRSNDIWSFFDSVSDRKERETRVHVQVQVQPVFIFLFRDGTVISVQNSTDLSITQPISQRIQQRDTSLRTSADPSMLVQGLIDLIVDKALEIVEEYRHAIDRLEASVQLNPSMDTVRNLHILYGDLILHKMALESIKTLVYDLIHDRDRVAVLTDTSLSADKDVPIVGYMSRNSKTLTTITYSRMEGILSNMEMFAGITENLIDYMSNVRMTYEMNDIMRRLTLITIICLPLSFLTGYFVSSSSTRSWKIALLLAAVVIPLSLSADIKRAYQYLMQKKQI</sequence>
<feature type="region of interest" description="Disordered" evidence="8">
    <location>
        <begin position="155"/>
        <end position="199"/>
    </location>
</feature>
<evidence type="ECO:0000256" key="7">
    <source>
        <dbReference type="ARBA" id="ARBA00023136"/>
    </source>
</evidence>
<keyword evidence="4" id="KW-1003">Cell membrane</keyword>
<evidence type="ECO:0000256" key="6">
    <source>
        <dbReference type="ARBA" id="ARBA00022989"/>
    </source>
</evidence>
<dbReference type="Proteomes" id="UP000297245">
    <property type="component" value="Unassembled WGS sequence"/>
</dbReference>
<organism evidence="10 11">
    <name type="scientific">Dendrothele bispora (strain CBS 962.96)</name>
    <dbReference type="NCBI Taxonomy" id="1314807"/>
    <lineage>
        <taxon>Eukaryota</taxon>
        <taxon>Fungi</taxon>
        <taxon>Dikarya</taxon>
        <taxon>Basidiomycota</taxon>
        <taxon>Agaricomycotina</taxon>
        <taxon>Agaricomycetes</taxon>
        <taxon>Agaricomycetidae</taxon>
        <taxon>Agaricales</taxon>
        <taxon>Agaricales incertae sedis</taxon>
        <taxon>Dendrothele</taxon>
    </lineage>
</organism>
<evidence type="ECO:0000256" key="9">
    <source>
        <dbReference type="SAM" id="Phobius"/>
    </source>
</evidence>
<reference evidence="10 11" key="1">
    <citation type="journal article" date="2019" name="Nat. Ecol. Evol.">
        <title>Megaphylogeny resolves global patterns of mushroom evolution.</title>
        <authorList>
            <person name="Varga T."/>
            <person name="Krizsan K."/>
            <person name="Foldi C."/>
            <person name="Dima B."/>
            <person name="Sanchez-Garcia M."/>
            <person name="Sanchez-Ramirez S."/>
            <person name="Szollosi G.J."/>
            <person name="Szarkandi J.G."/>
            <person name="Papp V."/>
            <person name="Albert L."/>
            <person name="Andreopoulos W."/>
            <person name="Angelini C."/>
            <person name="Antonin V."/>
            <person name="Barry K.W."/>
            <person name="Bougher N.L."/>
            <person name="Buchanan P."/>
            <person name="Buyck B."/>
            <person name="Bense V."/>
            <person name="Catcheside P."/>
            <person name="Chovatia M."/>
            <person name="Cooper J."/>
            <person name="Damon W."/>
            <person name="Desjardin D."/>
            <person name="Finy P."/>
            <person name="Geml J."/>
            <person name="Haridas S."/>
            <person name="Hughes K."/>
            <person name="Justo A."/>
            <person name="Karasinski D."/>
            <person name="Kautmanova I."/>
            <person name="Kiss B."/>
            <person name="Kocsube S."/>
            <person name="Kotiranta H."/>
            <person name="LaButti K.M."/>
            <person name="Lechner B.E."/>
            <person name="Liimatainen K."/>
            <person name="Lipzen A."/>
            <person name="Lukacs Z."/>
            <person name="Mihaltcheva S."/>
            <person name="Morgado L.N."/>
            <person name="Niskanen T."/>
            <person name="Noordeloos M.E."/>
            <person name="Ohm R.A."/>
            <person name="Ortiz-Santana B."/>
            <person name="Ovrebo C."/>
            <person name="Racz N."/>
            <person name="Riley R."/>
            <person name="Savchenko A."/>
            <person name="Shiryaev A."/>
            <person name="Soop K."/>
            <person name="Spirin V."/>
            <person name="Szebenyi C."/>
            <person name="Tomsovsky M."/>
            <person name="Tulloss R.E."/>
            <person name="Uehling J."/>
            <person name="Grigoriev I.V."/>
            <person name="Vagvolgyi C."/>
            <person name="Papp T."/>
            <person name="Martin F.M."/>
            <person name="Miettinen O."/>
            <person name="Hibbett D.S."/>
            <person name="Nagy L.G."/>
        </authorList>
    </citation>
    <scope>NUCLEOTIDE SEQUENCE [LARGE SCALE GENOMIC DNA]</scope>
    <source>
        <strain evidence="10 11">CBS 962.96</strain>
    </source>
</reference>
<dbReference type="GO" id="GO:0015095">
    <property type="term" value="F:magnesium ion transmembrane transporter activity"/>
    <property type="evidence" value="ECO:0007669"/>
    <property type="project" value="TreeGrafter"/>
</dbReference>
<keyword evidence="6 9" id="KW-1133">Transmembrane helix</keyword>
<evidence type="ECO:0000313" key="11">
    <source>
        <dbReference type="Proteomes" id="UP000297245"/>
    </source>
</evidence>
<protein>
    <recommendedName>
        <fullName evidence="12">Cora-domain-containing protein</fullName>
    </recommendedName>
</protein>
<feature type="transmembrane region" description="Helical" evidence="9">
    <location>
        <begin position="472"/>
        <end position="491"/>
    </location>
</feature>
<dbReference type="Gene3D" id="3.30.460.20">
    <property type="entry name" value="CorA soluble domain-like"/>
    <property type="match status" value="1"/>
</dbReference>
<dbReference type="SUPFAM" id="SSF143865">
    <property type="entry name" value="CorA soluble domain-like"/>
    <property type="match status" value="1"/>
</dbReference>
<dbReference type="SUPFAM" id="SSF144083">
    <property type="entry name" value="Magnesium transport protein CorA, transmembrane region"/>
    <property type="match status" value="1"/>
</dbReference>
<keyword evidence="7 9" id="KW-0472">Membrane</keyword>
<dbReference type="Gene3D" id="1.20.58.340">
    <property type="entry name" value="Magnesium transport protein CorA, transmembrane region"/>
    <property type="match status" value="2"/>
</dbReference>
<dbReference type="OrthoDB" id="165352at2759"/>
<dbReference type="GO" id="GO:0000287">
    <property type="term" value="F:magnesium ion binding"/>
    <property type="evidence" value="ECO:0007669"/>
    <property type="project" value="TreeGrafter"/>
</dbReference>
<evidence type="ECO:0000256" key="1">
    <source>
        <dbReference type="ARBA" id="ARBA00004651"/>
    </source>
</evidence>
<comment type="similarity">
    <text evidence="2">Belongs to the CorA metal ion transporter (MIT) (TC 1.A.35) family.</text>
</comment>
<evidence type="ECO:0000256" key="2">
    <source>
        <dbReference type="ARBA" id="ARBA00009765"/>
    </source>
</evidence>
<dbReference type="PANTHER" id="PTHR46494">
    <property type="entry name" value="CORA FAMILY METAL ION TRANSPORTER (EUROFUNG)"/>
    <property type="match status" value="1"/>
</dbReference>
<dbReference type="PANTHER" id="PTHR46494:SF1">
    <property type="entry name" value="CORA FAMILY METAL ION TRANSPORTER (EUROFUNG)"/>
    <property type="match status" value="1"/>
</dbReference>
<evidence type="ECO:0000256" key="8">
    <source>
        <dbReference type="SAM" id="MobiDB-lite"/>
    </source>
</evidence>
<dbReference type="GO" id="GO:0015087">
    <property type="term" value="F:cobalt ion transmembrane transporter activity"/>
    <property type="evidence" value="ECO:0007669"/>
    <property type="project" value="TreeGrafter"/>
</dbReference>
<feature type="transmembrane region" description="Helical" evidence="9">
    <location>
        <begin position="497"/>
        <end position="517"/>
    </location>
</feature>
<dbReference type="AlphaFoldDB" id="A0A4S8LWN4"/>
<evidence type="ECO:0000256" key="3">
    <source>
        <dbReference type="ARBA" id="ARBA00022448"/>
    </source>
</evidence>
<dbReference type="GO" id="GO:0050897">
    <property type="term" value="F:cobalt ion binding"/>
    <property type="evidence" value="ECO:0007669"/>
    <property type="project" value="TreeGrafter"/>
</dbReference>
<dbReference type="InterPro" id="IPR002523">
    <property type="entry name" value="MgTranspt_CorA/ZnTranspt_ZntB"/>
</dbReference>
<keyword evidence="11" id="KW-1185">Reference proteome</keyword>
<accession>A0A4S8LWN4</accession>
<keyword evidence="5 9" id="KW-0812">Transmembrane</keyword>
<dbReference type="InterPro" id="IPR045863">
    <property type="entry name" value="CorA_TM1_TM2"/>
</dbReference>
<feature type="compositionally biased region" description="Low complexity" evidence="8">
    <location>
        <begin position="159"/>
        <end position="168"/>
    </location>
</feature>
<keyword evidence="3" id="KW-0813">Transport</keyword>
<dbReference type="InterPro" id="IPR045861">
    <property type="entry name" value="CorA_cytoplasmic_dom"/>
</dbReference>